<reference evidence="1 2" key="1">
    <citation type="submission" date="2019-04" db="EMBL/GenBank/DDBJ databases">
        <authorList>
            <person name="Dong K."/>
        </authorList>
    </citation>
    <scope>NUCLEOTIDE SEQUENCE [LARGE SCALE GENOMIC DNA]</scope>
    <source>
        <strain evidence="2">dk3543</strain>
    </source>
</reference>
<comment type="caution">
    <text evidence="1">The sequence shown here is derived from an EMBL/GenBank/DDBJ whole genome shotgun (WGS) entry which is preliminary data.</text>
</comment>
<name>A0A4U2YJS8_9ACTN</name>
<proteinExistence type="predicted"/>
<dbReference type="AlphaFoldDB" id="A0A4U2YJS8"/>
<protein>
    <submittedName>
        <fullName evidence="1">DNA-binding protein</fullName>
    </submittedName>
</protein>
<sequence length="61" mass="6453">MASDLPRIGAPATRALAAQGVHTLAQVAELTRAEVAAWHGVGPRAIRLLEVALEERGLHFS</sequence>
<dbReference type="GO" id="GO:0003677">
    <property type="term" value="F:DNA binding"/>
    <property type="evidence" value="ECO:0007669"/>
    <property type="project" value="UniProtKB-KW"/>
</dbReference>
<dbReference type="OrthoDB" id="121143at2"/>
<evidence type="ECO:0000313" key="2">
    <source>
        <dbReference type="Proteomes" id="UP000307808"/>
    </source>
</evidence>
<evidence type="ECO:0000313" key="1">
    <source>
        <dbReference type="EMBL" id="TKI60632.1"/>
    </source>
</evidence>
<dbReference type="SUPFAM" id="SSF47789">
    <property type="entry name" value="C-terminal domain of RNA polymerase alpha subunit"/>
    <property type="match status" value="1"/>
</dbReference>
<keyword evidence="1" id="KW-0238">DNA-binding</keyword>
<keyword evidence="2" id="KW-1185">Reference proteome</keyword>
<dbReference type="EMBL" id="SZPY01000004">
    <property type="protein sequence ID" value="TKI60632.1"/>
    <property type="molecule type" value="Genomic_DNA"/>
</dbReference>
<organism evidence="1 2">
    <name type="scientific">Nocardioides jishulii</name>
    <dbReference type="NCBI Taxonomy" id="2575440"/>
    <lineage>
        <taxon>Bacteria</taxon>
        <taxon>Bacillati</taxon>
        <taxon>Actinomycetota</taxon>
        <taxon>Actinomycetes</taxon>
        <taxon>Propionibacteriales</taxon>
        <taxon>Nocardioidaceae</taxon>
        <taxon>Nocardioides</taxon>
    </lineage>
</organism>
<dbReference type="RefSeq" id="WP_137066939.1">
    <property type="nucleotide sequence ID" value="NZ_CP040748.1"/>
</dbReference>
<accession>A0A4U2YJS8</accession>
<dbReference type="Gene3D" id="1.10.150.20">
    <property type="entry name" value="5' to 3' exonuclease, C-terminal subdomain"/>
    <property type="match status" value="1"/>
</dbReference>
<dbReference type="Proteomes" id="UP000307808">
    <property type="component" value="Unassembled WGS sequence"/>
</dbReference>
<gene>
    <name evidence="1" type="ORF">FC770_13990</name>
</gene>